<feature type="domain" description="Gfo/Idh/MocA-like oxidoreductase N-terminal" evidence="3">
    <location>
        <begin position="59"/>
        <end position="133"/>
    </location>
</feature>
<dbReference type="EMBL" id="CP036275">
    <property type="protein sequence ID" value="QDU37077.1"/>
    <property type="molecule type" value="Genomic_DNA"/>
</dbReference>
<dbReference type="OrthoDB" id="128220at2"/>
<dbReference type="InterPro" id="IPR036291">
    <property type="entry name" value="NAD(P)-bd_dom_sf"/>
</dbReference>
<dbReference type="Gene3D" id="3.30.360.10">
    <property type="entry name" value="Dihydrodipicolinate Reductase, domain 2"/>
    <property type="match status" value="1"/>
</dbReference>
<protein>
    <submittedName>
        <fullName evidence="4">Oxidoreductase family, NAD-binding Rossmann fold</fullName>
    </submittedName>
</protein>
<evidence type="ECO:0000259" key="3">
    <source>
        <dbReference type="Pfam" id="PF01408"/>
    </source>
</evidence>
<accession>A0A517Z3S7</accession>
<keyword evidence="5" id="KW-1185">Reference proteome</keyword>
<gene>
    <name evidence="4" type="ORF">Mal4_13800</name>
</gene>
<evidence type="ECO:0000256" key="1">
    <source>
        <dbReference type="ARBA" id="ARBA00010928"/>
    </source>
</evidence>
<dbReference type="PANTHER" id="PTHR43708">
    <property type="entry name" value="CONSERVED EXPRESSED OXIDOREDUCTASE (EUROFUNG)"/>
    <property type="match status" value="1"/>
</dbReference>
<organism evidence="4 5">
    <name type="scientific">Maioricimonas rarisocia</name>
    <dbReference type="NCBI Taxonomy" id="2528026"/>
    <lineage>
        <taxon>Bacteria</taxon>
        <taxon>Pseudomonadati</taxon>
        <taxon>Planctomycetota</taxon>
        <taxon>Planctomycetia</taxon>
        <taxon>Planctomycetales</taxon>
        <taxon>Planctomycetaceae</taxon>
        <taxon>Maioricimonas</taxon>
    </lineage>
</organism>
<dbReference type="SUPFAM" id="SSF51735">
    <property type="entry name" value="NAD(P)-binding Rossmann-fold domains"/>
    <property type="match status" value="1"/>
</dbReference>
<dbReference type="RefSeq" id="WP_145367777.1">
    <property type="nucleotide sequence ID" value="NZ_CP036275.1"/>
</dbReference>
<reference evidence="4 5" key="1">
    <citation type="submission" date="2019-02" db="EMBL/GenBank/DDBJ databases">
        <title>Deep-cultivation of Planctomycetes and their phenomic and genomic characterization uncovers novel biology.</title>
        <authorList>
            <person name="Wiegand S."/>
            <person name="Jogler M."/>
            <person name="Boedeker C."/>
            <person name="Pinto D."/>
            <person name="Vollmers J."/>
            <person name="Rivas-Marin E."/>
            <person name="Kohn T."/>
            <person name="Peeters S.H."/>
            <person name="Heuer A."/>
            <person name="Rast P."/>
            <person name="Oberbeckmann S."/>
            <person name="Bunk B."/>
            <person name="Jeske O."/>
            <person name="Meyerdierks A."/>
            <person name="Storesund J.E."/>
            <person name="Kallscheuer N."/>
            <person name="Luecker S."/>
            <person name="Lage O.M."/>
            <person name="Pohl T."/>
            <person name="Merkel B.J."/>
            <person name="Hornburger P."/>
            <person name="Mueller R.-W."/>
            <person name="Bruemmer F."/>
            <person name="Labrenz M."/>
            <person name="Spormann A.M."/>
            <person name="Op den Camp H."/>
            <person name="Overmann J."/>
            <person name="Amann R."/>
            <person name="Jetten M.S.M."/>
            <person name="Mascher T."/>
            <person name="Medema M.H."/>
            <person name="Devos D.P."/>
            <person name="Kaster A.-K."/>
            <person name="Ovreas L."/>
            <person name="Rohde M."/>
            <person name="Galperin M.Y."/>
            <person name="Jogler C."/>
        </authorList>
    </citation>
    <scope>NUCLEOTIDE SEQUENCE [LARGE SCALE GENOMIC DNA]</scope>
    <source>
        <strain evidence="4 5">Mal4</strain>
    </source>
</reference>
<dbReference type="Gene3D" id="3.40.50.720">
    <property type="entry name" value="NAD(P)-binding Rossmann-like Domain"/>
    <property type="match status" value="1"/>
</dbReference>
<dbReference type="InterPro" id="IPR051317">
    <property type="entry name" value="Gfo/Idh/MocA_oxidoreduct"/>
</dbReference>
<comment type="similarity">
    <text evidence="1">Belongs to the Gfo/Idh/MocA family.</text>
</comment>
<dbReference type="GO" id="GO:0000166">
    <property type="term" value="F:nucleotide binding"/>
    <property type="evidence" value="ECO:0007669"/>
    <property type="project" value="InterPro"/>
</dbReference>
<keyword evidence="2" id="KW-0560">Oxidoreductase</keyword>
<evidence type="ECO:0000256" key="2">
    <source>
        <dbReference type="ARBA" id="ARBA00023002"/>
    </source>
</evidence>
<dbReference type="AlphaFoldDB" id="A0A517Z3S7"/>
<dbReference type="PANTHER" id="PTHR43708:SF5">
    <property type="entry name" value="CONSERVED EXPRESSED OXIDOREDUCTASE (EUROFUNG)-RELATED"/>
    <property type="match status" value="1"/>
</dbReference>
<evidence type="ECO:0000313" key="5">
    <source>
        <dbReference type="Proteomes" id="UP000320496"/>
    </source>
</evidence>
<dbReference type="Proteomes" id="UP000320496">
    <property type="component" value="Chromosome"/>
</dbReference>
<dbReference type="InterPro" id="IPR000683">
    <property type="entry name" value="Gfo/Idh/MocA-like_OxRdtase_N"/>
</dbReference>
<dbReference type="GO" id="GO:0016491">
    <property type="term" value="F:oxidoreductase activity"/>
    <property type="evidence" value="ECO:0007669"/>
    <property type="project" value="UniProtKB-KW"/>
</dbReference>
<name>A0A517Z3S7_9PLAN</name>
<sequence length="300" mass="32400">MLRLGIVDFDSSHAVEFARRFNHAGVTADQFVDGARVVAGWPGSSQMAPERIPGFTSDVKAAGVELVDSPEALMDRIDAVLILSLAGDAHLERVRPFLEAGIPAYVDKPFASTASDADEMVRLSREHDVLMWQGSAVRFCSSVTQYKASWDRLGRLHGAVSFGPAKRAAGNPGLFHYGIHPTEMLFAVMGRGCQRVTNACVDGAEVVTGWWSDGRVATLRGNRTGSTAYGILGFHEHGVVRRHVSLRDAYRNLCRAIVQGFETGQPPVDPEETLEVTRFILAAAASEARGGEPVALLDIA</sequence>
<evidence type="ECO:0000313" key="4">
    <source>
        <dbReference type="EMBL" id="QDU37077.1"/>
    </source>
</evidence>
<dbReference type="Pfam" id="PF01408">
    <property type="entry name" value="GFO_IDH_MocA"/>
    <property type="match status" value="1"/>
</dbReference>
<proteinExistence type="inferred from homology"/>
<dbReference type="KEGG" id="mri:Mal4_13800"/>